<evidence type="ECO:0000256" key="9">
    <source>
        <dbReference type="ARBA" id="ARBA00023264"/>
    </source>
</evidence>
<evidence type="ECO:0000256" key="5">
    <source>
        <dbReference type="ARBA" id="ARBA00023002"/>
    </source>
</evidence>
<evidence type="ECO:0000313" key="11">
    <source>
        <dbReference type="Proteomes" id="UP000559117"/>
    </source>
</evidence>
<keyword evidence="6" id="KW-0520">NAD</keyword>
<keyword evidence="5 10" id="KW-0560">Oxidoreductase</keyword>
<dbReference type="Pfam" id="PF13685">
    <property type="entry name" value="Fe-ADH_2"/>
    <property type="match status" value="1"/>
</dbReference>
<dbReference type="EC" id="1.1.1.261" evidence="10"/>
<keyword evidence="11" id="KW-1185">Reference proteome</keyword>
<evidence type="ECO:0000256" key="2">
    <source>
        <dbReference type="ARBA" id="ARBA00022516"/>
    </source>
</evidence>
<gene>
    <name evidence="10" type="ORF">HNR32_000277</name>
</gene>
<keyword evidence="1" id="KW-0963">Cytoplasm</keyword>
<keyword evidence="7" id="KW-0443">Lipid metabolism</keyword>
<name>A0A840UQ79_9FIRM</name>
<evidence type="ECO:0000256" key="4">
    <source>
        <dbReference type="ARBA" id="ARBA00022857"/>
    </source>
</evidence>
<dbReference type="InterPro" id="IPR032837">
    <property type="entry name" value="G1PDH"/>
</dbReference>
<protein>
    <submittedName>
        <fullName evidence="10">Glycerol-1-phosphate dehydrogenase [NAD(P)+]</fullName>
        <ecNumber evidence="10">1.1.1.261</ecNumber>
    </submittedName>
</protein>
<evidence type="ECO:0000256" key="6">
    <source>
        <dbReference type="ARBA" id="ARBA00023027"/>
    </source>
</evidence>
<dbReference type="GO" id="GO:0008654">
    <property type="term" value="P:phospholipid biosynthetic process"/>
    <property type="evidence" value="ECO:0007669"/>
    <property type="project" value="UniProtKB-KW"/>
</dbReference>
<comment type="caution">
    <text evidence="10">The sequence shown here is derived from an EMBL/GenBank/DDBJ whole genome shotgun (WGS) entry which is preliminary data.</text>
</comment>
<evidence type="ECO:0000256" key="8">
    <source>
        <dbReference type="ARBA" id="ARBA00023209"/>
    </source>
</evidence>
<dbReference type="GO" id="GO:0046872">
    <property type="term" value="F:metal ion binding"/>
    <property type="evidence" value="ECO:0007669"/>
    <property type="project" value="UniProtKB-KW"/>
</dbReference>
<dbReference type="PANTHER" id="PTHR43616:SF5">
    <property type="entry name" value="GLYCEROL DEHYDROGENASE 1"/>
    <property type="match status" value="1"/>
</dbReference>
<keyword evidence="4" id="KW-0521">NADP</keyword>
<dbReference type="PANTHER" id="PTHR43616">
    <property type="entry name" value="GLYCEROL DEHYDROGENASE"/>
    <property type="match status" value="1"/>
</dbReference>
<dbReference type="Gene3D" id="1.20.1090.10">
    <property type="entry name" value="Dehydroquinate synthase-like - alpha domain"/>
    <property type="match status" value="1"/>
</dbReference>
<reference evidence="10 11" key="1">
    <citation type="submission" date="2020-08" db="EMBL/GenBank/DDBJ databases">
        <title>Genomic Encyclopedia of Type Strains, Phase IV (KMG-IV): sequencing the most valuable type-strain genomes for metagenomic binning, comparative biology and taxonomic classification.</title>
        <authorList>
            <person name="Goeker M."/>
        </authorList>
    </citation>
    <scope>NUCLEOTIDE SEQUENCE [LARGE SCALE GENOMIC DNA]</scope>
    <source>
        <strain evidence="10 11">DSM 24661</strain>
    </source>
</reference>
<keyword evidence="8" id="KW-0594">Phospholipid biosynthesis</keyword>
<dbReference type="Proteomes" id="UP000559117">
    <property type="component" value="Unassembled WGS sequence"/>
</dbReference>
<sequence>MDWEKYLNKKISCTCGREHECDIEHVNVGEDAIGFTAKYIQEGKYKFICIIADKNTDKIAGSEVYKNLADNNIKYTKFIFDDNDLVPDEKAIGTILTQVPDTTDLILGLGSGTINDLCRFCAHKMKLDYFIIGTAPSMDGYASDVAPLIINNLKTTYEKVGRPKVIIGDTNILKNAPEHMITAGAGDIFGKYICLTDWKLAHLITDEYYCPFIADIMTTAVSEVAKAADNGIAQRDSQSLAAVMEALILAGVGMSYSGNSRPASGSEHHMSHYWEMKFLQQGKHDILHGTKVGVGTVVVLHLYKYVKNILKNKNLEQMTKSNFNKAEWGQKILEIYGPAGPGVISLEDKVMKNSDGNVLARREKVIANKDEILAMIEKLPTIEETVARMKKINEPYCPTQIDISEKMVKDSIIYAKELRNRYGVLQLLYDFGELEKAAQIVCAEVMQLNNN</sequence>
<keyword evidence="3" id="KW-0479">Metal-binding</keyword>
<dbReference type="InterPro" id="IPR016205">
    <property type="entry name" value="Glycerol_DH"/>
</dbReference>
<evidence type="ECO:0000256" key="7">
    <source>
        <dbReference type="ARBA" id="ARBA00023098"/>
    </source>
</evidence>
<keyword evidence="2" id="KW-0444">Lipid biosynthesis</keyword>
<dbReference type="CDD" id="cd08175">
    <property type="entry name" value="G1PDH"/>
    <property type="match status" value="1"/>
</dbReference>
<dbReference type="EMBL" id="JACHFH010000002">
    <property type="protein sequence ID" value="MBB5335163.1"/>
    <property type="molecule type" value="Genomic_DNA"/>
</dbReference>
<dbReference type="GO" id="GO:0050492">
    <property type="term" value="F:glycerol-1-phosphate dehydrogenase [NAD(P)+] activity"/>
    <property type="evidence" value="ECO:0007669"/>
    <property type="project" value="UniProtKB-EC"/>
</dbReference>
<evidence type="ECO:0000256" key="1">
    <source>
        <dbReference type="ARBA" id="ARBA00022490"/>
    </source>
</evidence>
<proteinExistence type="predicted"/>
<evidence type="ECO:0000256" key="3">
    <source>
        <dbReference type="ARBA" id="ARBA00022723"/>
    </source>
</evidence>
<dbReference type="SUPFAM" id="SSF56796">
    <property type="entry name" value="Dehydroquinate synthase-like"/>
    <property type="match status" value="1"/>
</dbReference>
<accession>A0A840UQ79</accession>
<dbReference type="Gene3D" id="3.40.50.1970">
    <property type="match status" value="1"/>
</dbReference>
<evidence type="ECO:0000313" key="10">
    <source>
        <dbReference type="EMBL" id="MBB5335163.1"/>
    </source>
</evidence>
<organism evidence="10 11">
    <name type="scientific">Pectinatus brassicae</name>
    <dbReference type="NCBI Taxonomy" id="862415"/>
    <lineage>
        <taxon>Bacteria</taxon>
        <taxon>Bacillati</taxon>
        <taxon>Bacillota</taxon>
        <taxon>Negativicutes</taxon>
        <taxon>Selenomonadales</taxon>
        <taxon>Selenomonadaceae</taxon>
        <taxon>Pectinatus</taxon>
    </lineage>
</organism>
<dbReference type="RefSeq" id="WP_183858985.1">
    <property type="nucleotide sequence ID" value="NZ_JACHFH010000002.1"/>
</dbReference>
<dbReference type="AlphaFoldDB" id="A0A840UQ79"/>
<keyword evidence="9" id="KW-1208">Phospholipid metabolism</keyword>